<evidence type="ECO:0000256" key="1">
    <source>
        <dbReference type="ARBA" id="ARBA00004651"/>
    </source>
</evidence>
<keyword evidence="3 6" id="KW-0812">Transmembrane</keyword>
<dbReference type="RefSeq" id="WP_014730512.1">
    <property type="nucleotide sequence ID" value="NC_017934.1"/>
</dbReference>
<reference evidence="7 8" key="1">
    <citation type="journal article" date="2012" name="Genome Biol. Evol.">
        <title>Genome Sequence of the Mesophilic Thermotogales Bacterium Mesotoga prima MesG1.Ag.4.2 Reveals the Largest Thermotogales Genome To Date.</title>
        <authorList>
            <person name="Zhaxybayeva O."/>
            <person name="Swithers K.S."/>
            <person name="Foght J."/>
            <person name="Green A.G."/>
            <person name="Bruce D."/>
            <person name="Detter C."/>
            <person name="Han S."/>
            <person name="Teshima H."/>
            <person name="Han J."/>
            <person name="Woyke T."/>
            <person name="Pitluck S."/>
            <person name="Nolan M."/>
            <person name="Ivanova N."/>
            <person name="Pati A."/>
            <person name="Land M.L."/>
            <person name="Dlutek M."/>
            <person name="Doolittle W.F."/>
            <person name="Noll K.M."/>
            <person name="Nesbo C.L."/>
        </authorList>
    </citation>
    <scope>NUCLEOTIDE SEQUENCE [LARGE SCALE GENOMIC DNA]</scope>
    <source>
        <strain evidence="8">mesG1.Ag.4.2</strain>
    </source>
</reference>
<feature type="transmembrane region" description="Helical" evidence="6">
    <location>
        <begin position="188"/>
        <end position="208"/>
    </location>
</feature>
<feature type="transmembrane region" description="Helical" evidence="6">
    <location>
        <begin position="50"/>
        <end position="73"/>
    </location>
</feature>
<feature type="transmembrane region" description="Helical" evidence="6">
    <location>
        <begin position="109"/>
        <end position="130"/>
    </location>
</feature>
<protein>
    <submittedName>
        <fullName evidence="7">ABC-type uncharacterized transport system, permease component</fullName>
    </submittedName>
</protein>
<keyword evidence="5 6" id="KW-0472">Membrane</keyword>
<comment type="subcellular location">
    <subcellularLocation>
        <location evidence="1">Cell membrane</location>
        <topology evidence="1">Multi-pass membrane protein</topology>
    </subcellularLocation>
</comment>
<evidence type="ECO:0000313" key="7">
    <source>
        <dbReference type="EMBL" id="AFK06458.1"/>
    </source>
</evidence>
<sequence length="344" mass="36798" precursor="true">MISRLHNLGRSLLVIAISLSAGLLLVMLMSDDPGHAARAFFLSVFSNRFYFGNLLAHSIPLMLTGLAASVAFTASCFNLGMEGQVYLGALAGTSAGILISDLMPGAIGIAFMFTVSFFFGASVASISAILKIRTGVSELISSLLLSNGIVLVVDYFVEGPLNDRASGLAASISLPAKFRFNGLMLPSGLHTGIFFSLCAAFLLWFFLFKTREGFKIRIVGKNRAFAFYAGLKTNRLLFWALFLSGGLASTAGIIDVVGIHGRVMRGFSSGYGWNGIAIALIARNNPLMVIPAALFFAYLESGAQIAALEANITPEFARIVQAVIFFLITAEALVPKHLGRKRYA</sequence>
<evidence type="ECO:0000313" key="8">
    <source>
        <dbReference type="Proteomes" id="UP000002881"/>
    </source>
</evidence>
<proteinExistence type="predicted"/>
<evidence type="ECO:0000256" key="6">
    <source>
        <dbReference type="SAM" id="Phobius"/>
    </source>
</evidence>
<dbReference type="HOGENOM" id="CLU_040769_0_3_0"/>
<keyword evidence="8" id="KW-1185">Reference proteome</keyword>
<feature type="transmembrane region" description="Helical" evidence="6">
    <location>
        <begin position="85"/>
        <end position="103"/>
    </location>
</feature>
<dbReference type="EMBL" id="CP003532">
    <property type="protein sequence ID" value="AFK06458.1"/>
    <property type="molecule type" value="Genomic_DNA"/>
</dbReference>
<accession>I2F3F5</accession>
<dbReference type="Proteomes" id="UP000002881">
    <property type="component" value="Chromosome"/>
</dbReference>
<evidence type="ECO:0000256" key="5">
    <source>
        <dbReference type="ARBA" id="ARBA00023136"/>
    </source>
</evidence>
<dbReference type="PANTHER" id="PTHR47089">
    <property type="entry name" value="ABC TRANSPORTER, PERMEASE PROTEIN"/>
    <property type="match status" value="1"/>
</dbReference>
<dbReference type="KEGG" id="mpg:Theba_0743"/>
<organism evidence="7 8">
    <name type="scientific">Mesotoga prima MesG1.Ag.4.2</name>
    <dbReference type="NCBI Taxonomy" id="660470"/>
    <lineage>
        <taxon>Bacteria</taxon>
        <taxon>Thermotogati</taxon>
        <taxon>Thermotogota</taxon>
        <taxon>Thermotogae</taxon>
        <taxon>Kosmotogales</taxon>
        <taxon>Kosmotogaceae</taxon>
        <taxon>Mesotoga</taxon>
    </lineage>
</organism>
<evidence type="ECO:0000256" key="4">
    <source>
        <dbReference type="ARBA" id="ARBA00022989"/>
    </source>
</evidence>
<feature type="transmembrane region" description="Helical" evidence="6">
    <location>
        <begin position="139"/>
        <end position="157"/>
    </location>
</feature>
<evidence type="ECO:0000256" key="2">
    <source>
        <dbReference type="ARBA" id="ARBA00022475"/>
    </source>
</evidence>
<name>I2F3F5_9BACT</name>
<dbReference type="AlphaFoldDB" id="I2F3F5"/>
<gene>
    <name evidence="7" type="ORF">Theba_0743</name>
</gene>
<dbReference type="PANTHER" id="PTHR47089:SF1">
    <property type="entry name" value="GUANOSINE ABC TRANSPORTER PERMEASE PROTEIN NUPP"/>
    <property type="match status" value="1"/>
</dbReference>
<feature type="transmembrane region" description="Helical" evidence="6">
    <location>
        <begin position="236"/>
        <end position="257"/>
    </location>
</feature>
<dbReference type="InterPro" id="IPR001851">
    <property type="entry name" value="ABC_transp_permease"/>
</dbReference>
<dbReference type="STRING" id="660470.Theba_0743"/>
<dbReference type="CDD" id="cd06580">
    <property type="entry name" value="TM_PBP1_transp_TpRbsC_like"/>
    <property type="match status" value="1"/>
</dbReference>
<feature type="transmembrane region" description="Helical" evidence="6">
    <location>
        <begin position="12"/>
        <end position="30"/>
    </location>
</feature>
<keyword evidence="2" id="KW-1003">Cell membrane</keyword>
<dbReference type="Pfam" id="PF02653">
    <property type="entry name" value="BPD_transp_2"/>
    <property type="match status" value="1"/>
</dbReference>
<dbReference type="GO" id="GO:0022857">
    <property type="term" value="F:transmembrane transporter activity"/>
    <property type="evidence" value="ECO:0007669"/>
    <property type="project" value="InterPro"/>
</dbReference>
<dbReference type="GeneID" id="87106586"/>
<keyword evidence="4 6" id="KW-1133">Transmembrane helix</keyword>
<evidence type="ECO:0000256" key="3">
    <source>
        <dbReference type="ARBA" id="ARBA00022692"/>
    </source>
</evidence>
<dbReference type="GO" id="GO:0005886">
    <property type="term" value="C:plasma membrane"/>
    <property type="evidence" value="ECO:0007669"/>
    <property type="project" value="UniProtKB-SubCell"/>
</dbReference>
<dbReference type="eggNOG" id="COG4603">
    <property type="taxonomic scope" value="Bacteria"/>
</dbReference>